<accession>A0A6C0CP83</accession>
<sequence>MNELFNDPVSDVMNNTDLFREVFSYLRKNPEIGCSNCNLVIQWDKTKPKKYDYVSNGKFITCFKCWQKGHDCWVC</sequence>
<reference evidence="1" key="1">
    <citation type="journal article" date="2020" name="Nature">
        <title>Giant virus diversity and host interactions through global metagenomics.</title>
        <authorList>
            <person name="Schulz F."/>
            <person name="Roux S."/>
            <person name="Paez-Espino D."/>
            <person name="Jungbluth S."/>
            <person name="Walsh D.A."/>
            <person name="Denef V.J."/>
            <person name="McMahon K.D."/>
            <person name="Konstantinidis K.T."/>
            <person name="Eloe-Fadrosh E.A."/>
            <person name="Kyrpides N.C."/>
            <person name="Woyke T."/>
        </authorList>
    </citation>
    <scope>NUCLEOTIDE SEQUENCE</scope>
    <source>
        <strain evidence="1">GVMAG-M-3300021425-30</strain>
    </source>
</reference>
<dbReference type="AlphaFoldDB" id="A0A6C0CP83"/>
<dbReference type="EMBL" id="MN739472">
    <property type="protein sequence ID" value="QHT06626.1"/>
    <property type="molecule type" value="Genomic_DNA"/>
</dbReference>
<name>A0A6C0CP83_9ZZZZ</name>
<organism evidence="1">
    <name type="scientific">viral metagenome</name>
    <dbReference type="NCBI Taxonomy" id="1070528"/>
    <lineage>
        <taxon>unclassified sequences</taxon>
        <taxon>metagenomes</taxon>
        <taxon>organismal metagenomes</taxon>
    </lineage>
</organism>
<proteinExistence type="predicted"/>
<protein>
    <submittedName>
        <fullName evidence="1">Uncharacterized protein</fullName>
    </submittedName>
</protein>
<evidence type="ECO:0000313" key="1">
    <source>
        <dbReference type="EMBL" id="QHT06626.1"/>
    </source>
</evidence>